<dbReference type="PROSITE" id="PS51257">
    <property type="entry name" value="PROKAR_LIPOPROTEIN"/>
    <property type="match status" value="1"/>
</dbReference>
<accession>A0A3D9DPL5</accession>
<keyword evidence="1" id="KW-0732">Signal</keyword>
<dbReference type="EMBL" id="QNUH01000002">
    <property type="protein sequence ID" value="REC79962.1"/>
    <property type="molecule type" value="Genomic_DNA"/>
</dbReference>
<proteinExistence type="predicted"/>
<sequence>MKIIKFNRRVCYLHFSTLLLLLFFISCSGQEKKKTEFRSETNTPKKFQNKKYENYDLIGNVKTTQWEIFNYDTSGNTNTYYYKGYTDQIDLNFNKEGEPFLVKLVSKSIKAYQQPRDNKIENIVYEKEPVILLTSSSIEDISIDYLTYSSKVDPVTNKLIAENKYIKYYYNKYGDLQDYIITTGKDEAPRYFKFAYKYDEKGNWVERILSEEFYDSETPDDKEIIQKIVRTITYY</sequence>
<comment type="caution">
    <text evidence="2">The sequence shown here is derived from an EMBL/GenBank/DDBJ whole genome shotgun (WGS) entry which is preliminary data.</text>
</comment>
<evidence type="ECO:0000313" key="2">
    <source>
        <dbReference type="EMBL" id="REC79962.1"/>
    </source>
</evidence>
<evidence type="ECO:0008006" key="4">
    <source>
        <dbReference type="Google" id="ProtNLM"/>
    </source>
</evidence>
<evidence type="ECO:0000313" key="3">
    <source>
        <dbReference type="Proteomes" id="UP000257030"/>
    </source>
</evidence>
<protein>
    <recommendedName>
        <fullName evidence="4">Lipoprotein</fullName>
    </recommendedName>
</protein>
<gene>
    <name evidence="2" type="ORF">DRF60_02980</name>
</gene>
<feature type="signal peptide" evidence="1">
    <location>
        <begin position="1"/>
        <end position="28"/>
    </location>
</feature>
<dbReference type="OrthoDB" id="1450780at2"/>
<organism evidence="2 3">
    <name type="scientific">Chryseobacterium elymi</name>
    <dbReference type="NCBI Taxonomy" id="395936"/>
    <lineage>
        <taxon>Bacteria</taxon>
        <taxon>Pseudomonadati</taxon>
        <taxon>Bacteroidota</taxon>
        <taxon>Flavobacteriia</taxon>
        <taxon>Flavobacteriales</taxon>
        <taxon>Weeksellaceae</taxon>
        <taxon>Chryseobacterium group</taxon>
        <taxon>Chryseobacterium</taxon>
    </lineage>
</organism>
<name>A0A3D9DPL5_9FLAO</name>
<dbReference type="AlphaFoldDB" id="A0A3D9DPL5"/>
<dbReference type="Proteomes" id="UP000257030">
    <property type="component" value="Unassembled WGS sequence"/>
</dbReference>
<keyword evidence="3" id="KW-1185">Reference proteome</keyword>
<feature type="chain" id="PRO_5017685750" description="Lipoprotein" evidence="1">
    <location>
        <begin position="29"/>
        <end position="235"/>
    </location>
</feature>
<reference evidence="2 3" key="1">
    <citation type="journal article" date="2010" name="Syst. Appl. Microbiol.">
        <title>Four new species of Chryseobacterium from the rhizosphere of coastal sand dune plants, Chryseobacterium elymi sp. nov., Chryseobacterium hagamense sp. nov., Chryseobacterium lathyri sp. nov. and Chryseobacterium rhizosphaerae sp. nov.</title>
        <authorList>
            <person name="Cho S.H."/>
            <person name="Lee K.S."/>
            <person name="Shin D.S."/>
            <person name="Han J.H."/>
            <person name="Park K.S."/>
            <person name="Lee C.H."/>
            <person name="Park K.H."/>
            <person name="Kim S.B."/>
        </authorList>
    </citation>
    <scope>NUCLEOTIDE SEQUENCE [LARGE SCALE GENOMIC DNA]</scope>
    <source>
        <strain evidence="2 3">KCTC 22547</strain>
    </source>
</reference>
<dbReference type="RefSeq" id="WP_116010647.1">
    <property type="nucleotide sequence ID" value="NZ_QNUH01000002.1"/>
</dbReference>
<evidence type="ECO:0000256" key="1">
    <source>
        <dbReference type="SAM" id="SignalP"/>
    </source>
</evidence>